<name>A0A8R1IEX6_CAEJA</name>
<dbReference type="Proteomes" id="UP000005237">
    <property type="component" value="Unassembled WGS sequence"/>
</dbReference>
<protein>
    <submittedName>
        <fullName evidence="1">Uncharacterized protein</fullName>
    </submittedName>
</protein>
<sequence>MIEILKSLTSPAAPADPNSTSTKGFLHLLSGMIVALDLPELFEINERVKAAINKLGNEDEKISKKTIKTALEATLAIIPAMQK</sequence>
<dbReference type="AlphaFoldDB" id="A0A8R1IEX6"/>
<reference evidence="2" key="1">
    <citation type="submission" date="2010-08" db="EMBL/GenBank/DDBJ databases">
        <authorList>
            <consortium name="Caenorhabditis japonica Sequencing Consortium"/>
            <person name="Wilson R.K."/>
        </authorList>
    </citation>
    <scope>NUCLEOTIDE SEQUENCE [LARGE SCALE GENOMIC DNA]</scope>
    <source>
        <strain evidence="2">DF5081</strain>
    </source>
</reference>
<evidence type="ECO:0000313" key="1">
    <source>
        <dbReference type="EnsemblMetazoa" id="CJA26935.1"/>
    </source>
</evidence>
<reference evidence="1" key="2">
    <citation type="submission" date="2022-06" db="UniProtKB">
        <authorList>
            <consortium name="EnsemblMetazoa"/>
        </authorList>
    </citation>
    <scope>IDENTIFICATION</scope>
    <source>
        <strain evidence="1">DF5081</strain>
    </source>
</reference>
<accession>A0A8R1IEX6</accession>
<evidence type="ECO:0000313" key="2">
    <source>
        <dbReference type="Proteomes" id="UP000005237"/>
    </source>
</evidence>
<proteinExistence type="predicted"/>
<organism evidence="1 2">
    <name type="scientific">Caenorhabditis japonica</name>
    <dbReference type="NCBI Taxonomy" id="281687"/>
    <lineage>
        <taxon>Eukaryota</taxon>
        <taxon>Metazoa</taxon>
        <taxon>Ecdysozoa</taxon>
        <taxon>Nematoda</taxon>
        <taxon>Chromadorea</taxon>
        <taxon>Rhabditida</taxon>
        <taxon>Rhabditina</taxon>
        <taxon>Rhabditomorpha</taxon>
        <taxon>Rhabditoidea</taxon>
        <taxon>Rhabditidae</taxon>
        <taxon>Peloderinae</taxon>
        <taxon>Caenorhabditis</taxon>
    </lineage>
</organism>
<dbReference type="EnsemblMetazoa" id="CJA26935.1">
    <property type="protein sequence ID" value="CJA26935.1"/>
    <property type="gene ID" value="WBGene00182507"/>
</dbReference>
<keyword evidence="2" id="KW-1185">Reference proteome</keyword>